<dbReference type="VEuPathDB" id="FungiDB:BO97DRAFT_358612"/>
<evidence type="ECO:0000313" key="3">
    <source>
        <dbReference type="Proteomes" id="UP000248961"/>
    </source>
</evidence>
<dbReference type="Proteomes" id="UP000248961">
    <property type="component" value="Unassembled WGS sequence"/>
</dbReference>
<evidence type="ECO:0000313" key="2">
    <source>
        <dbReference type="EMBL" id="RAL06506.1"/>
    </source>
</evidence>
<dbReference type="AlphaFoldDB" id="A0A395HFU8"/>
<reference evidence="2 3" key="1">
    <citation type="submission" date="2018-02" db="EMBL/GenBank/DDBJ databases">
        <title>The genomes of Aspergillus section Nigri reveals drivers in fungal speciation.</title>
        <authorList>
            <consortium name="DOE Joint Genome Institute"/>
            <person name="Vesth T.C."/>
            <person name="Nybo J."/>
            <person name="Theobald S."/>
            <person name="Brandl J."/>
            <person name="Frisvad J.C."/>
            <person name="Nielsen K.F."/>
            <person name="Lyhne E.K."/>
            <person name="Kogle M.E."/>
            <person name="Kuo A."/>
            <person name="Riley R."/>
            <person name="Clum A."/>
            <person name="Nolan M."/>
            <person name="Lipzen A."/>
            <person name="Salamov A."/>
            <person name="Henrissat B."/>
            <person name="Wiebenga A."/>
            <person name="De vries R.P."/>
            <person name="Grigoriev I.V."/>
            <person name="Mortensen U.H."/>
            <person name="Andersen M.R."/>
            <person name="Baker S.E."/>
        </authorList>
    </citation>
    <scope>NUCLEOTIDE SEQUENCE [LARGE SCALE GENOMIC DNA]</scope>
    <source>
        <strain evidence="2 3">CBS 101889</strain>
    </source>
</reference>
<accession>A0A395HFU8</accession>
<name>A0A395HFU8_ASPHC</name>
<keyword evidence="3" id="KW-1185">Reference proteome</keyword>
<dbReference type="RefSeq" id="XP_025545660.1">
    <property type="nucleotide sequence ID" value="XM_025692267.1"/>
</dbReference>
<feature type="region of interest" description="Disordered" evidence="1">
    <location>
        <begin position="170"/>
        <end position="196"/>
    </location>
</feature>
<dbReference type="OrthoDB" id="4384568at2759"/>
<evidence type="ECO:0000256" key="1">
    <source>
        <dbReference type="SAM" id="MobiDB-lite"/>
    </source>
</evidence>
<gene>
    <name evidence="2" type="ORF">BO97DRAFT_358612</name>
</gene>
<dbReference type="EMBL" id="KZ824386">
    <property type="protein sequence ID" value="RAL06506.1"/>
    <property type="molecule type" value="Genomic_DNA"/>
</dbReference>
<protein>
    <submittedName>
        <fullName evidence="2">Uncharacterized protein</fullName>
    </submittedName>
</protein>
<organism evidence="2 3">
    <name type="scientific">Aspergillus homomorphus (strain CBS 101889)</name>
    <dbReference type="NCBI Taxonomy" id="1450537"/>
    <lineage>
        <taxon>Eukaryota</taxon>
        <taxon>Fungi</taxon>
        <taxon>Dikarya</taxon>
        <taxon>Ascomycota</taxon>
        <taxon>Pezizomycotina</taxon>
        <taxon>Eurotiomycetes</taxon>
        <taxon>Eurotiomycetidae</taxon>
        <taxon>Eurotiales</taxon>
        <taxon>Aspergillaceae</taxon>
        <taxon>Aspergillus</taxon>
        <taxon>Aspergillus subgen. Circumdati</taxon>
    </lineage>
</organism>
<sequence length="196" mass="21710">MWNLDGAECHYHDSTMPRVTEMPASSPSFPHPTRTFSSECSSCSSSVGTLDIYDLSSAYVRAKYTIPGDAASMPSWQTCHLLCSKIMSRLLAAELVRKVDAYYYGKTNDLRTGMVLLLTAHRRLEGWVQADVSLADGTLISSAFALCVPKPTQESRVRSLASPIAFKDPQIQPTTNDFRFPFAKPIRKPSPPPDDF</sequence>
<proteinExistence type="predicted"/>
<dbReference type="GeneID" id="37196556"/>